<proteinExistence type="predicted"/>
<reference evidence="1" key="1">
    <citation type="journal article" date="2014" name="Int. J. Syst. Evol. Microbiol.">
        <title>Complete genome sequence of Corynebacterium casei LMG S-19264T (=DSM 44701T), isolated from a smear-ripened cheese.</title>
        <authorList>
            <consortium name="US DOE Joint Genome Institute (JGI-PGF)"/>
            <person name="Walter F."/>
            <person name="Albersmeier A."/>
            <person name="Kalinowski J."/>
            <person name="Ruckert C."/>
        </authorList>
    </citation>
    <scope>NUCLEOTIDE SEQUENCE</scope>
    <source>
        <strain evidence="1">VKM Ac-1069</strain>
    </source>
</reference>
<evidence type="ECO:0000313" key="1">
    <source>
        <dbReference type="EMBL" id="GLL13488.1"/>
    </source>
</evidence>
<dbReference type="EMBL" id="BSFQ01000022">
    <property type="protein sequence ID" value="GLL13488.1"/>
    <property type="molecule type" value="Genomic_DNA"/>
</dbReference>
<protein>
    <submittedName>
        <fullName evidence="1">Uncharacterized protein</fullName>
    </submittedName>
</protein>
<dbReference type="Proteomes" id="UP001143463">
    <property type="component" value="Unassembled WGS sequence"/>
</dbReference>
<reference evidence="1" key="2">
    <citation type="submission" date="2023-01" db="EMBL/GenBank/DDBJ databases">
        <authorList>
            <person name="Sun Q."/>
            <person name="Evtushenko L."/>
        </authorList>
    </citation>
    <scope>NUCLEOTIDE SEQUENCE</scope>
    <source>
        <strain evidence="1">VKM Ac-1069</strain>
    </source>
</reference>
<comment type="caution">
    <text evidence="1">The sequence shown here is derived from an EMBL/GenBank/DDBJ whole genome shotgun (WGS) entry which is preliminary data.</text>
</comment>
<gene>
    <name evidence="1" type="ORF">GCM10017577_46320</name>
</gene>
<accession>A0A9W6L5L1</accession>
<keyword evidence="2" id="KW-1185">Reference proteome</keyword>
<dbReference type="AlphaFoldDB" id="A0A9W6L5L1"/>
<evidence type="ECO:0000313" key="2">
    <source>
        <dbReference type="Proteomes" id="UP001143463"/>
    </source>
</evidence>
<organism evidence="1 2">
    <name type="scientific">Pseudonocardia halophobica</name>
    <dbReference type="NCBI Taxonomy" id="29401"/>
    <lineage>
        <taxon>Bacteria</taxon>
        <taxon>Bacillati</taxon>
        <taxon>Actinomycetota</taxon>
        <taxon>Actinomycetes</taxon>
        <taxon>Pseudonocardiales</taxon>
        <taxon>Pseudonocardiaceae</taxon>
        <taxon>Pseudonocardia</taxon>
    </lineage>
</organism>
<name>A0A9W6L5L1_9PSEU</name>
<sequence>MLDEIFLAVAELAAAADHSVAKCAPPMTVVHGDTLSAETDENDPLLADRRKYHPLGLARTLAVKIAIPLASSL</sequence>